<dbReference type="PANTHER" id="PTHR23308">
    <property type="entry name" value="NUCLEAR INHIBITOR OF PROTEIN PHOSPHATASE-1"/>
    <property type="match status" value="1"/>
</dbReference>
<organism evidence="4 5">
    <name type="scientific">Candidatus Criblamydia sequanensis CRIB-18</name>
    <dbReference type="NCBI Taxonomy" id="1437425"/>
    <lineage>
        <taxon>Bacteria</taxon>
        <taxon>Pseudomonadati</taxon>
        <taxon>Chlamydiota</taxon>
        <taxon>Chlamydiia</taxon>
        <taxon>Parachlamydiales</taxon>
        <taxon>Candidatus Criblamydiaceae</taxon>
        <taxon>Candidatus Criblamydia</taxon>
    </lineage>
</organism>
<feature type="compositionally biased region" description="Basic and acidic residues" evidence="1">
    <location>
        <begin position="107"/>
        <end position="136"/>
    </location>
</feature>
<dbReference type="Pfam" id="PF22598">
    <property type="entry name" value="CdsD_PD2"/>
    <property type="match status" value="1"/>
</dbReference>
<dbReference type="InterPro" id="IPR056285">
    <property type="entry name" value="CdsD_PD1"/>
</dbReference>
<dbReference type="InterPro" id="IPR000253">
    <property type="entry name" value="FHA_dom"/>
</dbReference>
<dbReference type="Pfam" id="PF16697">
    <property type="entry name" value="Yop-YscD_cpl"/>
    <property type="match status" value="2"/>
</dbReference>
<dbReference type="STRING" id="1437425.CSEC_0107"/>
<dbReference type="InterPro" id="IPR008984">
    <property type="entry name" value="SMAD_FHA_dom_sf"/>
</dbReference>
<keyword evidence="2" id="KW-1133">Transmembrane helix</keyword>
<feature type="domain" description="FHA" evidence="3">
    <location>
        <begin position="240"/>
        <end position="291"/>
    </location>
</feature>
<feature type="compositionally biased region" description="Basic and acidic residues" evidence="1">
    <location>
        <begin position="339"/>
        <end position="351"/>
    </location>
</feature>
<proteinExistence type="predicted"/>
<sequence>MPKLIAEEGKLKGLTLSLEDGEEWLIGRDPETCQFLIEDPLASRKHLICRKAPQGILVENLSTTNPIEINQEEVAGQKLLHEGDTLKIGSTIFRFYTNDKEAEEASFEEKNDPSKTTEDEPMNHSQEEEPLKDKGEVNTSQVSANKIEESILPEEQQKEITDTPLEESKEHEQSKESEGIEDDSEDHVKRRDTLFDEEENNDELLAEIDFDIQETDRWLLKVIAGPNNGAEFTMQAGRTYSLGTDPATCDIIFHDTSVSRQHAKVQVLENDTLSIEDLKSRNGTLVDGEKIQGKKIFNPNSVVTLGTTSFVIFDREGEMQTIISPLLPSIVRFLQKEEETKPKEEIKKEEPLPPPPPPKPTMTSEELKEKAGTTLTAFILIGILTGLFGLTALGVVTLFKSEPIQVQEVYDPETLLKDALAPFPTVQYYYNKSNGSLLLVGHVLTDNAKKQLNYNLQGLKFIKNLDDSGIIIDEGVWQEINQIIAKNPKWRSVNIQATTPGNFVLSGYLKNRSDMEDLSEYLSANFNYLDLLENRVVVEENLANTVKAMLQNRGFKTLKTELVNGELTIKGSIPISQKGDYREVLEELKTISGIHQIQDLATDVEPEKSMIDITDRYEVSGISRRGSTLSVVVDGKIVTKGDFLDAMKITEITPQAVFLERDGVKYRINLK</sequence>
<dbReference type="SUPFAM" id="SSF49879">
    <property type="entry name" value="SMAD/FHA domain"/>
    <property type="match status" value="2"/>
</dbReference>
<dbReference type="PROSITE" id="PS50006">
    <property type="entry name" value="FHA_DOMAIN"/>
    <property type="match status" value="2"/>
</dbReference>
<gene>
    <name evidence="4" type="primary">sctD</name>
    <name evidence="4" type="ORF">CSEC_0107</name>
</gene>
<evidence type="ECO:0000256" key="2">
    <source>
        <dbReference type="SAM" id="Phobius"/>
    </source>
</evidence>
<reference evidence="4" key="2">
    <citation type="submission" date="2014-09" db="EMBL/GenBank/DDBJ databases">
        <title>Criblamydia sequanensis harbors a mega-plasmid encoding arsenite resistance.</title>
        <authorList>
            <person name="Bertelli C."/>
            <person name="Goesmann A."/>
            <person name="Greub G."/>
        </authorList>
    </citation>
    <scope>NUCLEOTIDE SEQUENCE [LARGE SCALE GENOMIC DNA]</scope>
    <source>
        <strain evidence="4">CRIB-18</strain>
    </source>
</reference>
<dbReference type="eggNOG" id="COG1716">
    <property type="taxonomic scope" value="Bacteria"/>
</dbReference>
<keyword evidence="5" id="KW-1185">Reference proteome</keyword>
<evidence type="ECO:0000313" key="5">
    <source>
        <dbReference type="Proteomes" id="UP000031552"/>
    </source>
</evidence>
<dbReference type="InterPro" id="IPR012843">
    <property type="entry name" value="YscD"/>
</dbReference>
<dbReference type="NCBIfam" id="TIGR02500">
    <property type="entry name" value="type_III_yscD"/>
    <property type="match status" value="1"/>
</dbReference>
<dbReference type="Pfam" id="PF23863">
    <property type="entry name" value="CdsD_PD1"/>
    <property type="match status" value="1"/>
</dbReference>
<keyword evidence="2" id="KW-0472">Membrane</keyword>
<comment type="caution">
    <text evidence="4">The sequence shown here is derived from an EMBL/GenBank/DDBJ whole genome shotgun (WGS) entry which is preliminary data.</text>
</comment>
<feature type="transmembrane region" description="Helical" evidence="2">
    <location>
        <begin position="375"/>
        <end position="399"/>
    </location>
</feature>
<dbReference type="Pfam" id="PF23862">
    <property type="entry name" value="CdsD_C"/>
    <property type="match status" value="1"/>
</dbReference>
<feature type="compositionally biased region" description="Basic and acidic residues" evidence="1">
    <location>
        <begin position="155"/>
        <end position="178"/>
    </location>
</feature>
<keyword evidence="2" id="KW-0812">Transmembrane</keyword>
<name>A0A090CXX6_9BACT</name>
<feature type="domain" description="FHA" evidence="3">
    <location>
        <begin position="24"/>
        <end position="74"/>
    </location>
</feature>
<dbReference type="CDD" id="cd00060">
    <property type="entry name" value="FHA"/>
    <property type="match status" value="1"/>
</dbReference>
<dbReference type="Proteomes" id="UP000031552">
    <property type="component" value="Unassembled WGS sequence"/>
</dbReference>
<feature type="region of interest" description="Disordered" evidence="1">
    <location>
        <begin position="339"/>
        <end position="365"/>
    </location>
</feature>
<evidence type="ECO:0000256" key="1">
    <source>
        <dbReference type="SAM" id="MobiDB-lite"/>
    </source>
</evidence>
<dbReference type="OrthoDB" id="16688at2"/>
<dbReference type="Gene3D" id="2.60.200.20">
    <property type="match status" value="2"/>
</dbReference>
<dbReference type="InterPro" id="IPR032030">
    <property type="entry name" value="YscD_cytoplasmic_dom"/>
</dbReference>
<evidence type="ECO:0000259" key="3">
    <source>
        <dbReference type="PROSITE" id="PS50006"/>
    </source>
</evidence>
<feature type="region of interest" description="Disordered" evidence="1">
    <location>
        <begin position="103"/>
        <end position="188"/>
    </location>
</feature>
<dbReference type="InterPro" id="IPR054376">
    <property type="entry name" value="CdsD_PD2"/>
</dbReference>
<protein>
    <submittedName>
        <fullName evidence="4">Type III secretion system protein SctD</fullName>
    </submittedName>
</protein>
<dbReference type="SMART" id="SM00240">
    <property type="entry name" value="FHA"/>
    <property type="match status" value="2"/>
</dbReference>
<evidence type="ECO:0000313" key="4">
    <source>
        <dbReference type="EMBL" id="CDR32951.1"/>
    </source>
</evidence>
<accession>A0A090CXX6</accession>
<dbReference type="EMBL" id="CCEJ010000001">
    <property type="protein sequence ID" value="CDR32951.1"/>
    <property type="molecule type" value="Genomic_DNA"/>
</dbReference>
<dbReference type="AlphaFoldDB" id="A0A090CXX6"/>
<dbReference type="RefSeq" id="WP_041016462.1">
    <property type="nucleotide sequence ID" value="NZ_CCEJ010000001.1"/>
</dbReference>
<dbReference type="InterPro" id="IPR050923">
    <property type="entry name" value="Cell_Proc_Reg/RNA_Proc"/>
</dbReference>
<reference evidence="4" key="1">
    <citation type="submission" date="2013-12" db="EMBL/GenBank/DDBJ databases">
        <authorList>
            <person name="Linke B."/>
        </authorList>
    </citation>
    <scope>NUCLEOTIDE SEQUENCE [LARGE SCALE GENOMIC DNA]</scope>
    <source>
        <strain evidence="4">CRIB-18</strain>
    </source>
</reference>
<dbReference type="InterPro" id="IPR056283">
    <property type="entry name" value="CdsD_C"/>
</dbReference>